<reference evidence="8" key="1">
    <citation type="journal article" date="2019" name="Int. J. Syst. Evol. Microbiol.">
        <title>The Global Catalogue of Microorganisms (GCM) 10K type strain sequencing project: providing services to taxonomists for standard genome sequencing and annotation.</title>
        <authorList>
            <consortium name="The Broad Institute Genomics Platform"/>
            <consortium name="The Broad Institute Genome Sequencing Center for Infectious Disease"/>
            <person name="Wu L."/>
            <person name="Ma J."/>
        </authorList>
    </citation>
    <scope>NUCLEOTIDE SEQUENCE [LARGE SCALE GENOMIC DNA]</scope>
    <source>
        <strain evidence="8">FCH27</strain>
    </source>
</reference>
<dbReference type="PANTHER" id="PTHR11999">
    <property type="entry name" value="GROUP II PYRIDOXAL-5-PHOSPHATE DECARBOXYLASE"/>
    <property type="match status" value="1"/>
</dbReference>
<proteinExistence type="inferred from homology"/>
<evidence type="ECO:0000256" key="3">
    <source>
        <dbReference type="ARBA" id="ARBA00022793"/>
    </source>
</evidence>
<dbReference type="SUPFAM" id="SSF53383">
    <property type="entry name" value="PLP-dependent transferases"/>
    <property type="match status" value="1"/>
</dbReference>
<dbReference type="InterPro" id="IPR015421">
    <property type="entry name" value="PyrdxlP-dep_Trfase_major"/>
</dbReference>
<name>A0ABW2N6N4_9ACTN</name>
<accession>A0ABW2N6N4</accession>
<dbReference type="Gene3D" id="3.90.1150.10">
    <property type="entry name" value="Aspartate Aminotransferase, domain 1"/>
    <property type="match status" value="1"/>
</dbReference>
<evidence type="ECO:0000313" key="7">
    <source>
        <dbReference type="EMBL" id="MFC7361474.1"/>
    </source>
</evidence>
<dbReference type="Gene3D" id="3.40.640.10">
    <property type="entry name" value="Type I PLP-dependent aspartate aminotransferase-like (Major domain)"/>
    <property type="match status" value="1"/>
</dbReference>
<comment type="cofactor">
    <cofactor evidence="1 6">
        <name>pyridoxal 5'-phosphate</name>
        <dbReference type="ChEBI" id="CHEBI:597326"/>
    </cofactor>
</comment>
<evidence type="ECO:0000256" key="2">
    <source>
        <dbReference type="ARBA" id="ARBA00009533"/>
    </source>
</evidence>
<evidence type="ECO:0000256" key="1">
    <source>
        <dbReference type="ARBA" id="ARBA00001933"/>
    </source>
</evidence>
<dbReference type="InterPro" id="IPR010977">
    <property type="entry name" value="Aromatic_deC"/>
</dbReference>
<dbReference type="EMBL" id="JBHTCH010000017">
    <property type="protein sequence ID" value="MFC7361474.1"/>
    <property type="molecule type" value="Genomic_DNA"/>
</dbReference>
<evidence type="ECO:0000313" key="8">
    <source>
        <dbReference type="Proteomes" id="UP001596524"/>
    </source>
</evidence>
<sequence>MDSDRSAGLDRAHALALEWHASLADRPVPPRLTTEGVAGRLDPVLPDGPTDAATVVDELAEACGPGLTAMPSGRFFGFVIGGTHPAALAVDWLVSAWDQNSGLRMLTPAHSAIEDLTETWLLDLLGLPPGSAVGFVTGGTMANFTCLAAARDEVLRRHGWDVAAQGLTDSPGVRVLVGAERHDTIDLALRYLGLGSPEPVAADDQGRIEPAALAAALDAGDGRPTIVCLQAGNVHSGAFDPFEACIAAAHDAGAWVHVDGAFGLFAAASPARRYLVAGQDAADSWATDAHKTLNVPYDCGLAIVRDRAALRAAMGMHGDYLIHDAAGEPFDKVPEISRRGRAFPVWAVLRSLGRDGVAALVDGFCDHARTFADGIAAIEGAEVLNDVEFTQVCATFGDDERTRAVVDAMLADGTAWTTGSRWRARAVLRVSVSNWSTTTEDVEASLAALRRAAAR</sequence>
<dbReference type="InterPro" id="IPR015422">
    <property type="entry name" value="PyrdxlP-dep_Trfase_small"/>
</dbReference>
<dbReference type="Proteomes" id="UP001596524">
    <property type="component" value="Unassembled WGS sequence"/>
</dbReference>
<evidence type="ECO:0000256" key="5">
    <source>
        <dbReference type="ARBA" id="ARBA00023239"/>
    </source>
</evidence>
<keyword evidence="3" id="KW-0210">Decarboxylase</keyword>
<dbReference type="RefSeq" id="WP_255891066.1">
    <property type="nucleotide sequence ID" value="NZ_JAFMZM010000004.1"/>
</dbReference>
<dbReference type="InterPro" id="IPR002129">
    <property type="entry name" value="PyrdxlP-dep_de-COase"/>
</dbReference>
<comment type="caution">
    <text evidence="7">The sequence shown here is derived from an EMBL/GenBank/DDBJ whole genome shotgun (WGS) entry which is preliminary data.</text>
</comment>
<protein>
    <submittedName>
        <fullName evidence="7">Pyridoxal phosphate-dependent decarboxylase family protein</fullName>
    </submittedName>
</protein>
<evidence type="ECO:0000256" key="6">
    <source>
        <dbReference type="RuleBase" id="RU000382"/>
    </source>
</evidence>
<dbReference type="Pfam" id="PF00282">
    <property type="entry name" value="Pyridoxal_deC"/>
    <property type="match status" value="1"/>
</dbReference>
<organism evidence="7 8">
    <name type="scientific">Nocardioides astragali</name>
    <dbReference type="NCBI Taxonomy" id="1776736"/>
    <lineage>
        <taxon>Bacteria</taxon>
        <taxon>Bacillati</taxon>
        <taxon>Actinomycetota</taxon>
        <taxon>Actinomycetes</taxon>
        <taxon>Propionibacteriales</taxon>
        <taxon>Nocardioidaceae</taxon>
        <taxon>Nocardioides</taxon>
    </lineage>
</organism>
<comment type="similarity">
    <text evidence="2 6">Belongs to the group II decarboxylase family.</text>
</comment>
<keyword evidence="8" id="KW-1185">Reference proteome</keyword>
<keyword evidence="5 6" id="KW-0456">Lyase</keyword>
<keyword evidence="4 6" id="KW-0663">Pyridoxal phosphate</keyword>
<dbReference type="InterPro" id="IPR015424">
    <property type="entry name" value="PyrdxlP-dep_Trfase"/>
</dbReference>
<evidence type="ECO:0000256" key="4">
    <source>
        <dbReference type="ARBA" id="ARBA00022898"/>
    </source>
</evidence>
<gene>
    <name evidence="7" type="ORF">ACFQO6_14455</name>
</gene>
<dbReference type="PANTHER" id="PTHR11999:SF70">
    <property type="entry name" value="MIP05841P"/>
    <property type="match status" value="1"/>
</dbReference>